<dbReference type="SUPFAM" id="SSF48371">
    <property type="entry name" value="ARM repeat"/>
    <property type="match status" value="2"/>
</dbReference>
<feature type="region of interest" description="Disordered" evidence="1">
    <location>
        <begin position="691"/>
        <end position="752"/>
    </location>
</feature>
<name>A0AAE1DEX2_9GAST</name>
<dbReference type="EMBL" id="JAWDGP010004153">
    <property type="protein sequence ID" value="KAK3767385.1"/>
    <property type="molecule type" value="Genomic_DNA"/>
</dbReference>
<dbReference type="InterPro" id="IPR011989">
    <property type="entry name" value="ARM-like"/>
</dbReference>
<gene>
    <name evidence="2" type="ORF">RRG08_049750</name>
</gene>
<dbReference type="Gene3D" id="1.25.10.10">
    <property type="entry name" value="Leucine-rich Repeat Variant"/>
    <property type="match status" value="1"/>
</dbReference>
<comment type="caution">
    <text evidence="2">The sequence shown here is derived from an EMBL/GenBank/DDBJ whole genome shotgun (WGS) entry which is preliminary data.</text>
</comment>
<keyword evidence="3" id="KW-1185">Reference proteome</keyword>
<dbReference type="InterPro" id="IPR016024">
    <property type="entry name" value="ARM-type_fold"/>
</dbReference>
<protein>
    <submittedName>
        <fullName evidence="2">Uncharacterized protein</fullName>
    </submittedName>
</protein>
<accession>A0AAE1DEX2</accession>
<evidence type="ECO:0000313" key="2">
    <source>
        <dbReference type="EMBL" id="KAK3767385.1"/>
    </source>
</evidence>
<organism evidence="2 3">
    <name type="scientific">Elysia crispata</name>
    <name type="common">lettuce slug</name>
    <dbReference type="NCBI Taxonomy" id="231223"/>
    <lineage>
        <taxon>Eukaryota</taxon>
        <taxon>Metazoa</taxon>
        <taxon>Spiralia</taxon>
        <taxon>Lophotrochozoa</taxon>
        <taxon>Mollusca</taxon>
        <taxon>Gastropoda</taxon>
        <taxon>Heterobranchia</taxon>
        <taxon>Euthyneura</taxon>
        <taxon>Panpulmonata</taxon>
        <taxon>Sacoglossa</taxon>
        <taxon>Placobranchoidea</taxon>
        <taxon>Plakobranchidae</taxon>
        <taxon>Elysia</taxon>
    </lineage>
</organism>
<proteinExistence type="predicted"/>
<evidence type="ECO:0000256" key="1">
    <source>
        <dbReference type="SAM" id="MobiDB-lite"/>
    </source>
</evidence>
<dbReference type="AlphaFoldDB" id="A0AAE1DEX2"/>
<reference evidence="2" key="1">
    <citation type="journal article" date="2023" name="G3 (Bethesda)">
        <title>A reference genome for the long-term kleptoplast-retaining sea slug Elysia crispata morphotype clarki.</title>
        <authorList>
            <person name="Eastman K.E."/>
            <person name="Pendleton A.L."/>
            <person name="Shaikh M.A."/>
            <person name="Suttiyut T."/>
            <person name="Ogas R."/>
            <person name="Tomko P."/>
            <person name="Gavelis G."/>
            <person name="Widhalm J.R."/>
            <person name="Wisecaver J.H."/>
        </authorList>
    </citation>
    <scope>NUCLEOTIDE SEQUENCE</scope>
    <source>
        <strain evidence="2">ECLA1</strain>
    </source>
</reference>
<sequence>METSRLQAHSYGLQTLDWVQLDQLEQCAEPAIIRETTHCACWPCDVIGDVWLKVKIYVAKRCKLTCCQQYAWPHEWARRRRFCISKTYYMRLLDITTREQDSILRWADLAASQEWREGDWNERGVLLMADASKFRTQRVAWSIMEEHLAVLAYSQNKELVFLAARICIEALAKNKAMYTHSQQYWGFARILTDLLRSPYDQVTEGLLLALQLYLRTLKIFHSCFSHKCSEYASAGLFPVLLDTLDRRPSPIQAVAANILLLMAMHAPYITLISNMGGVNVLLKLTVTDYPLLKARVYACLEIMSKNRSVGERLVQEGILPLAVRGLEASTSPGLQLSCLFILNSVCQQRRNLTKALAVDNYSMAKSCMRILTDWTLHIPGAAQTSRTQSLSLLHIQNWCTIPRQNLVLLCKLCVDEIACRQLVKRGLVLKLRSVWFKWDIDRELVMEALAIIARWPRLGDKICREGFLPIMTEAIQAKDYVEQVLEIVLNLGSRHLSEMMEAGLLDNVIYRFGRREFCRRLHPTVLSILANFSSSKRVRRLLLSDDGRPYTMVLEVAVSASDFPLLQTCIAVLSKMGVRVVPESLLKSNCVLLVAYIDKLLKTGPDGLVLQGLMQLQDYLRVDFLAQAFHEHHCQRVVEILAATPYKAPVRHKARQVLQMLADERKRHNSVKIKPPLLDTDADTWQYVDQDSDDEPKAAASSLHGAMHQSSQDKTRQNKQSNMRDEQVASVGEVLSDPMSEEIGDSTSKDKCDMSGDKALMAIAESIVTSALTDATKIKQEACAGSGFDNSDNTDQNDTKDYRTVQGFETEEDSDKFSDIDTDAEVQVNIINATDEDTDSLDNTEDNCIIRNDESDDDFEIISVNDQDYVNI</sequence>
<evidence type="ECO:0000313" key="3">
    <source>
        <dbReference type="Proteomes" id="UP001283361"/>
    </source>
</evidence>
<feature type="compositionally biased region" description="Basic and acidic residues" evidence="1">
    <location>
        <begin position="711"/>
        <end position="727"/>
    </location>
</feature>
<dbReference type="Proteomes" id="UP001283361">
    <property type="component" value="Unassembled WGS sequence"/>
</dbReference>